<name>A0AAD4MSB1_9BILA</name>
<keyword evidence="4 8" id="KW-0547">Nucleotide-binding</keyword>
<accession>A0AAD4MSB1</accession>
<evidence type="ECO:0000256" key="4">
    <source>
        <dbReference type="ARBA" id="ARBA00022741"/>
    </source>
</evidence>
<evidence type="ECO:0000313" key="10">
    <source>
        <dbReference type="EMBL" id="KAI1702100.1"/>
    </source>
</evidence>
<feature type="binding site" evidence="8">
    <location>
        <position position="239"/>
    </location>
    <ligand>
        <name>[4Fe-4S] cluster</name>
        <dbReference type="ChEBI" id="CHEBI:49883"/>
        <label>2</label>
        <note>ligand shared with heterodimeric partner</note>
    </ligand>
</feature>
<dbReference type="PANTHER" id="PTHR23264">
    <property type="entry name" value="NUCLEOTIDE-BINDING PROTEIN NBP35 YEAST -RELATED"/>
    <property type="match status" value="1"/>
</dbReference>
<dbReference type="InterPro" id="IPR033756">
    <property type="entry name" value="YlxH/NBP35"/>
</dbReference>
<feature type="binding site" evidence="8">
    <location>
        <position position="29"/>
    </location>
    <ligand>
        <name>[4Fe-4S] cluster</name>
        <dbReference type="ChEBI" id="CHEBI:49883"/>
        <label>1</label>
    </ligand>
</feature>
<gene>
    <name evidence="10" type="ORF">DdX_15695</name>
</gene>
<feature type="binding site" evidence="8">
    <location>
        <begin position="65"/>
        <end position="72"/>
    </location>
    <ligand>
        <name>ATP</name>
        <dbReference type="ChEBI" id="CHEBI:30616"/>
    </ligand>
</feature>
<dbReference type="AlphaFoldDB" id="A0AAD4MSB1"/>
<dbReference type="GO" id="GO:0005524">
    <property type="term" value="F:ATP binding"/>
    <property type="evidence" value="ECO:0007669"/>
    <property type="project" value="UniProtKB-KW"/>
</dbReference>
<dbReference type="GO" id="GO:0046872">
    <property type="term" value="F:metal ion binding"/>
    <property type="evidence" value="ECO:0007669"/>
    <property type="project" value="UniProtKB-KW"/>
</dbReference>
<comment type="caution">
    <text evidence="10">The sequence shown here is derived from an EMBL/GenBank/DDBJ whole genome shotgun (WGS) entry which is preliminary data.</text>
</comment>
<proteinExistence type="inferred from homology"/>
<feature type="compositionally biased region" description="Polar residues" evidence="9">
    <location>
        <begin position="1"/>
        <end position="14"/>
    </location>
</feature>
<dbReference type="GO" id="GO:0140663">
    <property type="term" value="F:ATP-dependent FeS chaperone activity"/>
    <property type="evidence" value="ECO:0007669"/>
    <property type="project" value="InterPro"/>
</dbReference>
<feature type="binding site" evidence="8">
    <location>
        <position position="26"/>
    </location>
    <ligand>
        <name>[4Fe-4S] cluster</name>
        <dbReference type="ChEBI" id="CHEBI:49883"/>
        <label>1</label>
    </ligand>
</feature>
<reference evidence="10" key="1">
    <citation type="submission" date="2022-01" db="EMBL/GenBank/DDBJ databases">
        <title>Genome Sequence Resource for Two Populations of Ditylenchus destructor, the Migratory Endoparasitic Phytonematode.</title>
        <authorList>
            <person name="Zhang H."/>
            <person name="Lin R."/>
            <person name="Xie B."/>
        </authorList>
    </citation>
    <scope>NUCLEOTIDE SEQUENCE</scope>
    <source>
        <strain evidence="10">BazhouSP</strain>
    </source>
</reference>
<feature type="binding site" evidence="8">
    <location>
        <position position="242"/>
    </location>
    <ligand>
        <name>[4Fe-4S] cluster</name>
        <dbReference type="ChEBI" id="CHEBI:49883"/>
        <label>2</label>
        <note>ligand shared with heterodimeric partner</note>
    </ligand>
</feature>
<evidence type="ECO:0000256" key="6">
    <source>
        <dbReference type="ARBA" id="ARBA00023004"/>
    </source>
</evidence>
<keyword evidence="11" id="KW-1185">Reference proteome</keyword>
<comment type="subunit">
    <text evidence="8">Heterotetramer of 2 NUBP1 and 2 NUBP2 chains.</text>
</comment>
<evidence type="ECO:0000313" key="11">
    <source>
        <dbReference type="Proteomes" id="UP001201812"/>
    </source>
</evidence>
<evidence type="ECO:0000256" key="1">
    <source>
        <dbReference type="ARBA" id="ARBA00022485"/>
    </source>
</evidence>
<comment type="function">
    <text evidence="8">Component of the cytosolic iron-sulfur (Fe/S) protein assembly (CIA) machinery. Required for maturation of extramitochondrial Fe-S proteins. The NUBP1-NUBP2 heterotetramer forms a Fe-S scaffold complex, mediating the de novo assembly of an Fe-S cluster and its transfer to target apoproteins.</text>
</comment>
<keyword evidence="2 8" id="KW-0963">Cytoplasm</keyword>
<dbReference type="PROSITE" id="PS01215">
    <property type="entry name" value="MRP"/>
    <property type="match status" value="1"/>
</dbReference>
<keyword evidence="6 8" id="KW-0408">Iron</keyword>
<dbReference type="Gene3D" id="3.40.50.300">
    <property type="entry name" value="P-loop containing nucleotide triphosphate hydrolases"/>
    <property type="match status" value="1"/>
</dbReference>
<organism evidence="10 11">
    <name type="scientific">Ditylenchus destructor</name>
    <dbReference type="NCBI Taxonomy" id="166010"/>
    <lineage>
        <taxon>Eukaryota</taxon>
        <taxon>Metazoa</taxon>
        <taxon>Ecdysozoa</taxon>
        <taxon>Nematoda</taxon>
        <taxon>Chromadorea</taxon>
        <taxon>Rhabditida</taxon>
        <taxon>Tylenchina</taxon>
        <taxon>Tylenchomorpha</taxon>
        <taxon>Sphaerularioidea</taxon>
        <taxon>Anguinidae</taxon>
        <taxon>Anguininae</taxon>
        <taxon>Ditylenchus</taxon>
    </lineage>
</organism>
<dbReference type="HAMAP" id="MF_02040">
    <property type="entry name" value="Mrp_NBP35"/>
    <property type="match status" value="1"/>
</dbReference>
<dbReference type="InterPro" id="IPR000808">
    <property type="entry name" value="Mrp-like_CS"/>
</dbReference>
<keyword evidence="5 8" id="KW-0067">ATP-binding</keyword>
<evidence type="ECO:0000256" key="7">
    <source>
        <dbReference type="ARBA" id="ARBA00023014"/>
    </source>
</evidence>
<keyword evidence="1 8" id="KW-0004">4Fe-4S</keyword>
<dbReference type="EMBL" id="JAKKPZ010000105">
    <property type="protein sequence ID" value="KAI1702100.1"/>
    <property type="molecule type" value="Genomic_DNA"/>
</dbReference>
<dbReference type="HAMAP" id="MF_03038">
    <property type="entry name" value="NUBP1"/>
    <property type="match status" value="1"/>
</dbReference>
<comment type="similarity">
    <text evidence="8">Belongs to the Mrp/NBP35 ATP-binding proteins family. NUBP1/NBP35 subfamily.</text>
</comment>
<dbReference type="FunFam" id="3.40.50.300:FF:001119">
    <property type="entry name" value="Iron-sulfur cluster carrier protein"/>
    <property type="match status" value="1"/>
</dbReference>
<keyword evidence="7 8" id="KW-0411">Iron-sulfur</keyword>
<dbReference type="GO" id="GO:0005829">
    <property type="term" value="C:cytosol"/>
    <property type="evidence" value="ECO:0007669"/>
    <property type="project" value="TreeGrafter"/>
</dbReference>
<dbReference type="CDD" id="cd02037">
    <property type="entry name" value="Mrp_NBP35"/>
    <property type="match status" value="1"/>
</dbReference>
<keyword evidence="3 8" id="KW-0479">Metal-binding</keyword>
<evidence type="ECO:0000256" key="8">
    <source>
        <dbReference type="HAMAP-Rule" id="MF_03038"/>
    </source>
</evidence>
<dbReference type="InterPro" id="IPR019591">
    <property type="entry name" value="Mrp/NBP35_ATP-bd"/>
</dbReference>
<feature type="binding site" evidence="8">
    <location>
        <position position="12"/>
    </location>
    <ligand>
        <name>[4Fe-4S] cluster</name>
        <dbReference type="ChEBI" id="CHEBI:49883"/>
        <label>1</label>
    </ligand>
</feature>
<comment type="subcellular location">
    <subcellularLocation>
        <location evidence="8">Cytoplasm</location>
    </subcellularLocation>
</comment>
<dbReference type="SUPFAM" id="SSF52540">
    <property type="entry name" value="P-loop containing nucleoside triphosphate hydrolases"/>
    <property type="match status" value="1"/>
</dbReference>
<dbReference type="GO" id="GO:0016226">
    <property type="term" value="P:iron-sulfur cluster assembly"/>
    <property type="evidence" value="ECO:0007669"/>
    <property type="project" value="UniProtKB-UniRule"/>
</dbReference>
<evidence type="ECO:0000256" key="5">
    <source>
        <dbReference type="ARBA" id="ARBA00022840"/>
    </source>
</evidence>
<protein>
    <recommendedName>
        <fullName evidence="8">Cytosolic Fe-S cluster assembly factor NUBP1 homolog</fullName>
    </recommendedName>
</protein>
<evidence type="ECO:0000256" key="2">
    <source>
        <dbReference type="ARBA" id="ARBA00022490"/>
    </source>
</evidence>
<dbReference type="PANTHER" id="PTHR23264:SF35">
    <property type="entry name" value="CYTOSOLIC FE-S CLUSTER ASSEMBLY FACTOR NUBP1"/>
    <property type="match status" value="1"/>
</dbReference>
<dbReference type="GO" id="GO:0051539">
    <property type="term" value="F:4 iron, 4 sulfur cluster binding"/>
    <property type="evidence" value="ECO:0007669"/>
    <property type="project" value="UniProtKB-UniRule"/>
</dbReference>
<dbReference type="InterPro" id="IPR028601">
    <property type="entry name" value="NUBP1/Nbp35"/>
</dbReference>
<comment type="cofactor">
    <cofactor evidence="8">
        <name>[4Fe-4S] cluster</name>
        <dbReference type="ChEBI" id="CHEBI:49883"/>
    </cofactor>
    <text evidence="8">Binds 4 [4Fe-4S] clusters per heterotetramer. Contains two stable clusters in the N-termini of NUBP1 and two labile, bridging clusters between subunits of the NUBP1-NUBP2 heterotetramer.</text>
</comment>
<evidence type="ECO:0000256" key="9">
    <source>
        <dbReference type="SAM" id="MobiDB-lite"/>
    </source>
</evidence>
<feature type="binding site" evidence="8">
    <location>
        <position position="35"/>
    </location>
    <ligand>
        <name>[4Fe-4S] cluster</name>
        <dbReference type="ChEBI" id="CHEBI:49883"/>
        <label>1</label>
    </ligand>
</feature>
<dbReference type="Pfam" id="PF10609">
    <property type="entry name" value="ParA"/>
    <property type="match status" value="1"/>
</dbReference>
<dbReference type="Proteomes" id="UP001201812">
    <property type="component" value="Unassembled WGS sequence"/>
</dbReference>
<feature type="region of interest" description="Disordered" evidence="9">
    <location>
        <begin position="1"/>
        <end position="25"/>
    </location>
</feature>
<sequence length="318" mass="33940">MSDVPTNANESCPGTGSADAGKTSSCAGCPNQRACATGEKTVDPDITLINDRLKNVKHKILVLSGKGGVGKSTVTTNLAFALAANPNSHVGVLDIDICGPSQARMFGCEEESVHDSGEGWSPIYVRDNLAVMSIAFLLESRNEAVIWRGPRKNALIKQFLRDVDWSSIDFLLIDTPPGTSDEHISVVQLLLQAGCLSGAIIVTTPQEMSLLDVRKEINFCQKTKVPILGVVENMSFFACPCCSTQTQLFPSTTGGAAGMCKELSLDLLAQLPHDPNLGASGDQGAEYFEKYKDSPVSAAFSKLAQVVAEKCKELNDQN</sequence>
<evidence type="ECO:0000256" key="3">
    <source>
        <dbReference type="ARBA" id="ARBA00022723"/>
    </source>
</evidence>
<dbReference type="InterPro" id="IPR027417">
    <property type="entry name" value="P-loop_NTPase"/>
</dbReference>